<reference evidence="2" key="1">
    <citation type="journal article" date="2013" name="Environ. Microbiol.">
        <title>Seasonally variable intestinal metagenomes of the red palm weevil (Rhynchophorus ferrugineus).</title>
        <authorList>
            <person name="Jia S."/>
            <person name="Zhang X."/>
            <person name="Zhang G."/>
            <person name="Yin A."/>
            <person name="Zhang S."/>
            <person name="Li F."/>
            <person name="Wang L."/>
            <person name="Zhao D."/>
            <person name="Yun Q."/>
            <person name="Tala"/>
            <person name="Wang J."/>
            <person name="Sun G."/>
            <person name="Baabdullah M."/>
            <person name="Yu X."/>
            <person name="Hu S."/>
            <person name="Al-Mssallem I.S."/>
            <person name="Yu J."/>
        </authorList>
    </citation>
    <scope>NUCLEOTIDE SEQUENCE</scope>
</reference>
<dbReference type="Pfam" id="PF16875">
    <property type="entry name" value="Glyco_hydro_36N"/>
    <property type="match status" value="1"/>
</dbReference>
<proteinExistence type="predicted"/>
<organism evidence="2">
    <name type="scientific">uncultured Brachybacterium sp</name>
    <dbReference type="NCBI Taxonomy" id="189680"/>
    <lineage>
        <taxon>Bacteria</taxon>
        <taxon>Bacillati</taxon>
        <taxon>Actinomycetota</taxon>
        <taxon>Actinomycetes</taxon>
        <taxon>Micrococcales</taxon>
        <taxon>Dermabacteraceae</taxon>
        <taxon>Brachybacterium</taxon>
        <taxon>environmental samples</taxon>
    </lineage>
</organism>
<dbReference type="InterPro" id="IPR031704">
    <property type="entry name" value="Glyco_hydro_36_N"/>
</dbReference>
<protein>
    <submittedName>
        <fullName evidence="2">CAZy families GH36 protein</fullName>
    </submittedName>
</protein>
<name>A0A060C4P6_9MICO</name>
<dbReference type="AlphaFoldDB" id="A0A060C4P6"/>
<dbReference type="InterPro" id="IPR038417">
    <property type="entry name" value="Alpga-gal_N_sf"/>
</dbReference>
<sequence>MDPAVVDTVHLHTGHTSVVIQTPNGQAPEVLHWGVDLSDLDPEGAHALSRACAEPYDGNAPNHPLQVGIIPLSSTGWMGRPGLVGHRASGRAWAPHLRTISVDVDSETSRCSMPRTPPIRPHD</sequence>
<dbReference type="EMBL" id="KF124332">
    <property type="protein sequence ID" value="AIA91648.1"/>
    <property type="molecule type" value="Genomic_DNA"/>
</dbReference>
<feature type="domain" description="Glycosyl hydrolase family 36 N-terminal" evidence="1">
    <location>
        <begin position="27"/>
        <end position="108"/>
    </location>
</feature>
<evidence type="ECO:0000313" key="2">
    <source>
        <dbReference type="EMBL" id="AIA91648.1"/>
    </source>
</evidence>
<evidence type="ECO:0000259" key="1">
    <source>
        <dbReference type="Pfam" id="PF16875"/>
    </source>
</evidence>
<dbReference type="Gene3D" id="2.70.98.60">
    <property type="entry name" value="alpha-galactosidase from lactobacil brevis"/>
    <property type="match status" value="1"/>
</dbReference>
<accession>A0A060C4P6</accession>